<keyword evidence="2" id="KW-1185">Reference proteome</keyword>
<proteinExistence type="predicted"/>
<comment type="caution">
    <text evidence="1">The sequence shown here is derived from an EMBL/GenBank/DDBJ whole genome shotgun (WGS) entry which is preliminary data.</text>
</comment>
<reference evidence="2" key="1">
    <citation type="journal article" date="2022" name="Mol. Ecol. Resour.">
        <title>The genomes of chicory, endive, great burdock and yacon provide insights into Asteraceae palaeo-polyploidization history and plant inulin production.</title>
        <authorList>
            <person name="Fan W."/>
            <person name="Wang S."/>
            <person name="Wang H."/>
            <person name="Wang A."/>
            <person name="Jiang F."/>
            <person name="Liu H."/>
            <person name="Zhao H."/>
            <person name="Xu D."/>
            <person name="Zhang Y."/>
        </authorList>
    </citation>
    <scope>NUCLEOTIDE SEQUENCE [LARGE SCALE GENOMIC DNA]</scope>
    <source>
        <strain evidence="2">cv. Yunnan</strain>
    </source>
</reference>
<dbReference type="EMBL" id="CM042027">
    <property type="protein sequence ID" value="KAI3800915.1"/>
    <property type="molecule type" value="Genomic_DNA"/>
</dbReference>
<accession>A0ACB9I0M0</accession>
<sequence>MPSSGGFAVSRSDAGDHIGGYSNVNPDLNQVLQKHQLRRQNHQHQLQEMAVADADEFNAALSIPPFLSSSSFSGASTPPNNVSNLESFLDSVTPIVPAQNSSEVNSSGKVSREADIHPYYCIGDLWETFQEWSAYGLYNIILWHKTRGVAKENDVESHEPNPRTSSVLDASSAALNLNHQKLKQVLLDNKTEVCGSRGTLTFEFMEQEQPHTRKSLADKFIYSLASVLVSQFPELSKYRSCDLSPSSWICVAWYPIYRIPVGPTLKDLEASFLTLHSLSTQPGSFSGSEFSSRNAHGVHGTSDPSSGVRLPVIGLASYKLKGSIISPRDPQEREQENALLEAANNWLHNLQALLPDYQLFLKRY</sequence>
<dbReference type="Proteomes" id="UP001056120">
    <property type="component" value="Linkage Group LG10"/>
</dbReference>
<evidence type="ECO:0000313" key="1">
    <source>
        <dbReference type="EMBL" id="KAI3800915.1"/>
    </source>
</evidence>
<organism evidence="1 2">
    <name type="scientific">Smallanthus sonchifolius</name>
    <dbReference type="NCBI Taxonomy" id="185202"/>
    <lineage>
        <taxon>Eukaryota</taxon>
        <taxon>Viridiplantae</taxon>
        <taxon>Streptophyta</taxon>
        <taxon>Embryophyta</taxon>
        <taxon>Tracheophyta</taxon>
        <taxon>Spermatophyta</taxon>
        <taxon>Magnoliopsida</taxon>
        <taxon>eudicotyledons</taxon>
        <taxon>Gunneridae</taxon>
        <taxon>Pentapetalae</taxon>
        <taxon>asterids</taxon>
        <taxon>campanulids</taxon>
        <taxon>Asterales</taxon>
        <taxon>Asteraceae</taxon>
        <taxon>Asteroideae</taxon>
        <taxon>Heliantheae alliance</taxon>
        <taxon>Millerieae</taxon>
        <taxon>Smallanthus</taxon>
    </lineage>
</organism>
<gene>
    <name evidence="1" type="ORF">L1987_29015</name>
</gene>
<name>A0ACB9I0M0_9ASTR</name>
<reference evidence="1 2" key="2">
    <citation type="journal article" date="2022" name="Mol. Ecol. Resour.">
        <title>The genomes of chicory, endive, great burdock and yacon provide insights into Asteraceae paleo-polyploidization history and plant inulin production.</title>
        <authorList>
            <person name="Fan W."/>
            <person name="Wang S."/>
            <person name="Wang H."/>
            <person name="Wang A."/>
            <person name="Jiang F."/>
            <person name="Liu H."/>
            <person name="Zhao H."/>
            <person name="Xu D."/>
            <person name="Zhang Y."/>
        </authorList>
    </citation>
    <scope>NUCLEOTIDE SEQUENCE [LARGE SCALE GENOMIC DNA]</scope>
    <source>
        <strain evidence="2">cv. Yunnan</strain>
        <tissue evidence="1">Leaves</tissue>
    </source>
</reference>
<evidence type="ECO:0000313" key="2">
    <source>
        <dbReference type="Proteomes" id="UP001056120"/>
    </source>
</evidence>
<protein>
    <submittedName>
        <fullName evidence="1">Uncharacterized protein</fullName>
    </submittedName>
</protein>